<proteinExistence type="predicted"/>
<dbReference type="InterPro" id="IPR001370">
    <property type="entry name" value="BIR_rpt"/>
</dbReference>
<reference evidence="2" key="1">
    <citation type="submission" date="2020-01" db="EMBL/GenBank/DDBJ databases">
        <title>Draft genome sequence of the Termite Coptotermes fromosanus.</title>
        <authorList>
            <person name="Itakura S."/>
            <person name="Yosikawa Y."/>
            <person name="Umezawa K."/>
        </authorList>
    </citation>
    <scope>NUCLEOTIDE SEQUENCE [LARGE SCALE GENOMIC DNA]</scope>
</reference>
<comment type="caution">
    <text evidence="1">The sequence shown here is derived from an EMBL/GenBank/DDBJ whole genome shotgun (WGS) entry which is preliminary data.</text>
</comment>
<dbReference type="SUPFAM" id="SSF57924">
    <property type="entry name" value="Inhibitor of apoptosis (IAP) repeat"/>
    <property type="match status" value="1"/>
</dbReference>
<dbReference type="PROSITE" id="PS50143">
    <property type="entry name" value="BIR_REPEAT_2"/>
    <property type="match status" value="1"/>
</dbReference>
<accession>A0A6L2PEW3</accession>
<dbReference type="AlphaFoldDB" id="A0A6L2PEW3"/>
<dbReference type="InParanoid" id="A0A6L2PEW3"/>
<gene>
    <name evidence="1" type="ORF">Cfor_00851</name>
</gene>
<dbReference type="OrthoDB" id="5855668at2759"/>
<evidence type="ECO:0000313" key="2">
    <source>
        <dbReference type="Proteomes" id="UP000502823"/>
    </source>
</evidence>
<name>A0A6L2PEW3_COPFO</name>
<protein>
    <submittedName>
        <fullName evidence="1">Uncharacterized protein</fullName>
    </submittedName>
</protein>
<sequence length="117" mass="13603">LRVLFTFHHIYPRTHSYLKTHTSCNTHISHSVIMEISPHSRPERHSNDVLVDVGSDITSLTDTAVRKQAEKEWRGPKFPNYATYNQRLTSFANWPRNIFPCREELSAAGFYFTGTYC</sequence>
<feature type="non-terminal residue" evidence="1">
    <location>
        <position position="1"/>
    </location>
</feature>
<dbReference type="Proteomes" id="UP000502823">
    <property type="component" value="Unassembled WGS sequence"/>
</dbReference>
<dbReference type="Gene3D" id="1.10.1170.10">
    <property type="entry name" value="Inhibitor Of Apoptosis Protein (2mihbC-IAP-1), Chain A"/>
    <property type="match status" value="1"/>
</dbReference>
<keyword evidence="2" id="KW-1185">Reference proteome</keyword>
<evidence type="ECO:0000313" key="1">
    <source>
        <dbReference type="EMBL" id="GFG29075.1"/>
    </source>
</evidence>
<organism evidence="1 2">
    <name type="scientific">Coptotermes formosanus</name>
    <name type="common">Formosan subterranean termite</name>
    <dbReference type="NCBI Taxonomy" id="36987"/>
    <lineage>
        <taxon>Eukaryota</taxon>
        <taxon>Metazoa</taxon>
        <taxon>Ecdysozoa</taxon>
        <taxon>Arthropoda</taxon>
        <taxon>Hexapoda</taxon>
        <taxon>Insecta</taxon>
        <taxon>Pterygota</taxon>
        <taxon>Neoptera</taxon>
        <taxon>Polyneoptera</taxon>
        <taxon>Dictyoptera</taxon>
        <taxon>Blattodea</taxon>
        <taxon>Blattoidea</taxon>
        <taxon>Termitoidae</taxon>
        <taxon>Rhinotermitidae</taxon>
        <taxon>Coptotermes</taxon>
    </lineage>
</organism>
<dbReference type="EMBL" id="BLKM01010035">
    <property type="protein sequence ID" value="GFG29075.1"/>
    <property type="molecule type" value="Genomic_DNA"/>
</dbReference>